<dbReference type="GO" id="GO:1990169">
    <property type="term" value="P:stress response to copper ion"/>
    <property type="evidence" value="ECO:0007669"/>
    <property type="project" value="TreeGrafter"/>
</dbReference>
<dbReference type="InterPro" id="IPR001943">
    <property type="entry name" value="UVR_dom"/>
</dbReference>
<dbReference type="OrthoDB" id="9788704at2"/>
<dbReference type="AlphaFoldDB" id="A0A498RAC7"/>
<dbReference type="SUPFAM" id="SSF46600">
    <property type="entry name" value="C-terminal UvrC-binding domain of UvrB"/>
    <property type="match status" value="1"/>
</dbReference>
<evidence type="ECO:0000313" key="2">
    <source>
        <dbReference type="EMBL" id="VBB08494.1"/>
    </source>
</evidence>
<dbReference type="Gene3D" id="4.10.860.10">
    <property type="entry name" value="UVR domain"/>
    <property type="match status" value="1"/>
</dbReference>
<evidence type="ECO:0000313" key="3">
    <source>
        <dbReference type="Proteomes" id="UP000277811"/>
    </source>
</evidence>
<dbReference type="RefSeq" id="WP_122629356.1">
    <property type="nucleotide sequence ID" value="NZ_UPPP01000092.1"/>
</dbReference>
<feature type="domain" description="UVR" evidence="1">
    <location>
        <begin position="130"/>
        <end position="165"/>
    </location>
</feature>
<accession>A0A498RAC7</accession>
<dbReference type="GO" id="GO:0050897">
    <property type="term" value="F:cobalt ion binding"/>
    <property type="evidence" value="ECO:0007669"/>
    <property type="project" value="TreeGrafter"/>
</dbReference>
<dbReference type="Pfam" id="PF02151">
    <property type="entry name" value="UVR"/>
    <property type="match status" value="1"/>
</dbReference>
<dbReference type="InterPro" id="IPR025542">
    <property type="entry name" value="YacH"/>
</dbReference>
<evidence type="ECO:0000259" key="1">
    <source>
        <dbReference type="PROSITE" id="PS50151"/>
    </source>
</evidence>
<gene>
    <name evidence="2" type="ORF">LUCI_3767</name>
</gene>
<name>A0A498RAC7_9FIRM</name>
<dbReference type="GO" id="GO:0005507">
    <property type="term" value="F:copper ion binding"/>
    <property type="evidence" value="ECO:0007669"/>
    <property type="project" value="TreeGrafter"/>
</dbReference>
<reference evidence="2 3" key="1">
    <citation type="submission" date="2018-06" db="EMBL/GenBank/DDBJ databases">
        <authorList>
            <person name="Strepis N."/>
        </authorList>
    </citation>
    <scope>NUCLEOTIDE SEQUENCE [LARGE SCALE GENOMIC DNA]</scope>
    <source>
        <strain evidence="2">LUCI</strain>
    </source>
</reference>
<sequence>MLCDECKKNPACVHVTKITNNQKVERHLCEQCAQSLGEMKVSLNTSFSVHDFLKGMFSHDFMEGNHFHNEAACPNCGMTYTDFSRGGKIGCGTCYQVFADRLEPLIRRIHGTCGHTGKVPKRTGGTIEVKQRLKRLRQELERYVAHEQYEQAAKVRDEIRSLEKQLGC</sequence>
<protein>
    <submittedName>
        <fullName evidence="2">Uvrb/uvrc motif</fullName>
    </submittedName>
</protein>
<dbReference type="PROSITE" id="PS50151">
    <property type="entry name" value="UVR"/>
    <property type="match status" value="1"/>
</dbReference>
<dbReference type="PANTHER" id="PTHR38430:SF1">
    <property type="entry name" value="PROTEIN-ARGININE KINASE ACTIVATOR PROTEIN"/>
    <property type="match status" value="1"/>
</dbReference>
<organism evidence="2 3">
    <name type="scientific">Lucifera butyrica</name>
    <dbReference type="NCBI Taxonomy" id="1351585"/>
    <lineage>
        <taxon>Bacteria</taxon>
        <taxon>Bacillati</taxon>
        <taxon>Bacillota</taxon>
        <taxon>Negativicutes</taxon>
        <taxon>Veillonellales</taxon>
        <taxon>Veillonellaceae</taxon>
        <taxon>Lucifera</taxon>
    </lineage>
</organism>
<dbReference type="GO" id="GO:0046870">
    <property type="term" value="F:cadmium ion binding"/>
    <property type="evidence" value="ECO:0007669"/>
    <property type="project" value="TreeGrafter"/>
</dbReference>
<dbReference type="PANTHER" id="PTHR38430">
    <property type="entry name" value="PROTEIN-ARGININE KINASE ACTIVATOR PROTEIN"/>
    <property type="match status" value="1"/>
</dbReference>
<dbReference type="GO" id="GO:0008270">
    <property type="term" value="F:zinc ion binding"/>
    <property type="evidence" value="ECO:0007669"/>
    <property type="project" value="TreeGrafter"/>
</dbReference>
<dbReference type="EMBL" id="UPPP01000092">
    <property type="protein sequence ID" value="VBB08494.1"/>
    <property type="molecule type" value="Genomic_DNA"/>
</dbReference>
<dbReference type="Proteomes" id="UP000277811">
    <property type="component" value="Unassembled WGS sequence"/>
</dbReference>
<dbReference type="GO" id="GO:1990170">
    <property type="term" value="P:stress response to cadmium ion"/>
    <property type="evidence" value="ECO:0007669"/>
    <property type="project" value="TreeGrafter"/>
</dbReference>
<proteinExistence type="predicted"/>
<dbReference type="InterPro" id="IPR036876">
    <property type="entry name" value="UVR_dom_sf"/>
</dbReference>
<dbReference type="PIRSF" id="PIRSF015034">
    <property type="entry name" value="YacH"/>
    <property type="match status" value="1"/>
</dbReference>
<keyword evidence="3" id="KW-1185">Reference proteome</keyword>